<dbReference type="Proteomes" id="UP000189981">
    <property type="component" value="Unassembled WGS sequence"/>
</dbReference>
<protein>
    <submittedName>
        <fullName evidence="1">Uncharacterized protein</fullName>
    </submittedName>
</protein>
<proteinExistence type="predicted"/>
<name>A0A1T5A7Y0_9SPHI</name>
<evidence type="ECO:0000313" key="2">
    <source>
        <dbReference type="Proteomes" id="UP000189981"/>
    </source>
</evidence>
<sequence length="104" mass="11752">MEGVMKQMDIEPSLIVDIELSNSESNRLFNVLKPVVFVDDRLFCCLLGPDLRYGVKGFGHTPEEAIEDWEISVMKRIKNPFENDEVAQYLHASLNTSMNYAAAG</sequence>
<dbReference type="OrthoDB" id="670987at2"/>
<evidence type="ECO:0000313" key="1">
    <source>
        <dbReference type="EMBL" id="SKB31111.1"/>
    </source>
</evidence>
<dbReference type="AlphaFoldDB" id="A0A1T5A7Y0"/>
<gene>
    <name evidence="1" type="ORF">SAMN05661099_0427</name>
</gene>
<organism evidence="1 2">
    <name type="scientific">Daejeonella lutea</name>
    <dbReference type="NCBI Taxonomy" id="572036"/>
    <lineage>
        <taxon>Bacteria</taxon>
        <taxon>Pseudomonadati</taxon>
        <taxon>Bacteroidota</taxon>
        <taxon>Sphingobacteriia</taxon>
        <taxon>Sphingobacteriales</taxon>
        <taxon>Sphingobacteriaceae</taxon>
        <taxon>Daejeonella</taxon>
    </lineage>
</organism>
<reference evidence="2" key="1">
    <citation type="submission" date="2017-02" db="EMBL/GenBank/DDBJ databases">
        <authorList>
            <person name="Varghese N."/>
            <person name="Submissions S."/>
        </authorList>
    </citation>
    <scope>NUCLEOTIDE SEQUENCE [LARGE SCALE GENOMIC DNA]</scope>
    <source>
        <strain evidence="2">DSM 22385</strain>
    </source>
</reference>
<dbReference type="STRING" id="572036.SAMN05661099_0427"/>
<keyword evidence="2" id="KW-1185">Reference proteome</keyword>
<accession>A0A1T5A7Y0</accession>
<dbReference type="EMBL" id="FUYR01000001">
    <property type="protein sequence ID" value="SKB31111.1"/>
    <property type="molecule type" value="Genomic_DNA"/>
</dbReference>